<evidence type="ECO:0000313" key="2">
    <source>
        <dbReference type="EMBL" id="QIT47622.1"/>
    </source>
</evidence>
<protein>
    <submittedName>
        <fullName evidence="2">Uncharacterized protein</fullName>
    </submittedName>
</protein>
<dbReference type="EMBL" id="CP050692">
    <property type="protein sequence ID" value="QIT47622.1"/>
    <property type="molecule type" value="Genomic_DNA"/>
</dbReference>
<evidence type="ECO:0000313" key="3">
    <source>
        <dbReference type="Proteomes" id="UP000190306"/>
    </source>
</evidence>
<sequence>MPAAFTPAPSGFVVTRLLDDGRILTEGFVFSPEPFDGGGPSHEIAYSWIDDTETEAAATVAEFVNNLTPAA</sequence>
<dbReference type="EMBL" id="LHQL01000014">
    <property type="protein sequence ID" value="OOQ47300.1"/>
    <property type="molecule type" value="Genomic_DNA"/>
</dbReference>
<organism evidence="2 4">
    <name type="scientific">Streptomyces antibioticus</name>
    <dbReference type="NCBI Taxonomy" id="1890"/>
    <lineage>
        <taxon>Bacteria</taxon>
        <taxon>Bacillati</taxon>
        <taxon>Actinomycetota</taxon>
        <taxon>Actinomycetes</taxon>
        <taxon>Kitasatosporales</taxon>
        <taxon>Streptomycetaceae</taxon>
        <taxon>Streptomyces</taxon>
    </lineage>
</organism>
<proteinExistence type="predicted"/>
<dbReference type="AlphaFoldDB" id="A0AAE6YDV7"/>
<keyword evidence="3" id="KW-1185">Reference proteome</keyword>
<accession>A0AAE6YDV7</accession>
<dbReference type="RefSeq" id="WP_078635979.1">
    <property type="nucleotide sequence ID" value="NZ_CM007717.1"/>
</dbReference>
<reference evidence="2 4" key="2">
    <citation type="submission" date="2020-03" db="EMBL/GenBank/DDBJ databases">
        <title>Is there a link between lipid content and antibiotic production in Streptomyces?</title>
        <authorList>
            <person name="David M."/>
            <person name="Lejeune C."/>
            <person name="Abreu S."/>
            <person name="Thibessard A."/>
            <person name="Leblond P."/>
            <person name="Chaminade P."/>
            <person name="Virolle M.-J."/>
        </authorList>
    </citation>
    <scope>NUCLEOTIDE SEQUENCE [LARGE SCALE GENOMIC DNA]</scope>
    <source>
        <strain evidence="2 4">DSM 41481</strain>
    </source>
</reference>
<evidence type="ECO:0000313" key="4">
    <source>
        <dbReference type="Proteomes" id="UP000502504"/>
    </source>
</evidence>
<reference evidence="1 3" key="1">
    <citation type="submission" date="2015-07" db="EMBL/GenBank/DDBJ databases">
        <title>Draft Genome Sequence of Streptomyces antibioticus, IMRU 3720 reveals insights in the evolution of actinomycin biosynthetic gene clusters in Streptomyces.</title>
        <authorList>
            <person name="Crnovcic I."/>
            <person name="Ruckert C."/>
            <person name="Kalinowksi J."/>
            <person name="Keller U."/>
        </authorList>
    </citation>
    <scope>NUCLEOTIDE SEQUENCE [LARGE SCALE GENOMIC DNA]</scope>
    <source>
        <strain evidence="1 3">DSM 41481</strain>
    </source>
</reference>
<dbReference type="Proteomes" id="UP000190306">
    <property type="component" value="Chromosome"/>
</dbReference>
<evidence type="ECO:0000313" key="1">
    <source>
        <dbReference type="EMBL" id="OOQ47300.1"/>
    </source>
</evidence>
<dbReference type="Proteomes" id="UP000502504">
    <property type="component" value="Chromosome"/>
</dbReference>
<gene>
    <name evidence="1" type="ORF">AFM16_31665</name>
    <name evidence="2" type="ORF">HCX60_32220</name>
</gene>
<name>A0AAE6YDV7_STRAT</name>